<dbReference type="OrthoDB" id="6357121at2759"/>
<evidence type="ECO:0008006" key="3">
    <source>
        <dbReference type="Google" id="ProtNLM"/>
    </source>
</evidence>
<accession>A0A5B7G1E8</accession>
<evidence type="ECO:0000313" key="2">
    <source>
        <dbReference type="Proteomes" id="UP000324222"/>
    </source>
</evidence>
<comment type="caution">
    <text evidence="1">The sequence shown here is derived from an EMBL/GenBank/DDBJ whole genome shotgun (WGS) entry which is preliminary data.</text>
</comment>
<keyword evidence="2" id="KW-1185">Reference proteome</keyword>
<proteinExistence type="predicted"/>
<name>A0A5B7G1E8_PORTR</name>
<evidence type="ECO:0000313" key="1">
    <source>
        <dbReference type="EMBL" id="MPC50294.1"/>
    </source>
</evidence>
<protein>
    <recommendedName>
        <fullName evidence="3">BACK domain-containing protein</fullName>
    </recommendedName>
</protein>
<reference evidence="1 2" key="1">
    <citation type="submission" date="2019-05" db="EMBL/GenBank/DDBJ databases">
        <title>Another draft genome of Portunus trituberculatus and its Hox gene families provides insights of decapod evolution.</title>
        <authorList>
            <person name="Jeong J.-H."/>
            <person name="Song I."/>
            <person name="Kim S."/>
            <person name="Choi T."/>
            <person name="Kim D."/>
            <person name="Ryu S."/>
            <person name="Kim W."/>
        </authorList>
    </citation>
    <scope>NUCLEOTIDE SEQUENCE [LARGE SCALE GENOMIC DNA]</scope>
    <source>
        <tissue evidence="1">Muscle</tissue>
    </source>
</reference>
<sequence length="67" mass="7301">MGITLPGAGCEKREQGDADTLIFQDNGNAVLVSPALLELTPETMVQLLMEPLRVTSETVIFKALVKW</sequence>
<dbReference type="Proteomes" id="UP000324222">
    <property type="component" value="Unassembled WGS sequence"/>
</dbReference>
<dbReference type="AlphaFoldDB" id="A0A5B7G1E8"/>
<organism evidence="1 2">
    <name type="scientific">Portunus trituberculatus</name>
    <name type="common">Swimming crab</name>
    <name type="synonym">Neptunus trituberculatus</name>
    <dbReference type="NCBI Taxonomy" id="210409"/>
    <lineage>
        <taxon>Eukaryota</taxon>
        <taxon>Metazoa</taxon>
        <taxon>Ecdysozoa</taxon>
        <taxon>Arthropoda</taxon>
        <taxon>Crustacea</taxon>
        <taxon>Multicrustacea</taxon>
        <taxon>Malacostraca</taxon>
        <taxon>Eumalacostraca</taxon>
        <taxon>Eucarida</taxon>
        <taxon>Decapoda</taxon>
        <taxon>Pleocyemata</taxon>
        <taxon>Brachyura</taxon>
        <taxon>Eubrachyura</taxon>
        <taxon>Portunoidea</taxon>
        <taxon>Portunidae</taxon>
        <taxon>Portuninae</taxon>
        <taxon>Portunus</taxon>
    </lineage>
</organism>
<gene>
    <name evidence="1" type="ORF">E2C01_044118</name>
</gene>
<dbReference type="EMBL" id="VSRR010009409">
    <property type="protein sequence ID" value="MPC50294.1"/>
    <property type="molecule type" value="Genomic_DNA"/>
</dbReference>